<dbReference type="Pfam" id="PF00656">
    <property type="entry name" value="Peptidase_C14"/>
    <property type="match status" value="1"/>
</dbReference>
<dbReference type="SUPFAM" id="SSF47986">
    <property type="entry name" value="DEATH domain"/>
    <property type="match status" value="1"/>
</dbReference>
<feature type="active site" evidence="6">
    <location>
        <position position="316"/>
    </location>
</feature>
<evidence type="ECO:0000256" key="1">
    <source>
        <dbReference type="ARBA" id="ARBA00010134"/>
    </source>
</evidence>
<dbReference type="Pfam" id="PF00619">
    <property type="entry name" value="CARD"/>
    <property type="match status" value="1"/>
</dbReference>
<evidence type="ECO:0000256" key="5">
    <source>
        <dbReference type="ARBA" id="ARBA00023145"/>
    </source>
</evidence>
<evidence type="ECO:0000313" key="12">
    <source>
        <dbReference type="Proteomes" id="UP000887566"/>
    </source>
</evidence>
<evidence type="ECO:0000256" key="3">
    <source>
        <dbReference type="ARBA" id="ARBA00022801"/>
    </source>
</evidence>
<dbReference type="InterPro" id="IPR001309">
    <property type="entry name" value="Pept_C14_p20"/>
</dbReference>
<dbReference type="Gene3D" id="1.10.533.10">
    <property type="entry name" value="Death Domain, Fas"/>
    <property type="match status" value="1"/>
</dbReference>
<keyword evidence="4" id="KW-0788">Thiol protease</keyword>
<comment type="similarity">
    <text evidence="1 7">Belongs to the peptidase C14A family.</text>
</comment>
<evidence type="ECO:0000313" key="13">
    <source>
        <dbReference type="WBParaSite" id="PSAMB.scaffold2913size20610.g19634.t1"/>
    </source>
</evidence>
<dbReference type="GO" id="GO:0004197">
    <property type="term" value="F:cysteine-type endopeptidase activity"/>
    <property type="evidence" value="ECO:0007669"/>
    <property type="project" value="InterPro"/>
</dbReference>
<protein>
    <submittedName>
        <fullName evidence="13">Uncharacterized protein</fullName>
    </submittedName>
</protein>
<dbReference type="InterPro" id="IPR002398">
    <property type="entry name" value="Pept_C14"/>
</dbReference>
<dbReference type="SUPFAM" id="SSF52129">
    <property type="entry name" value="Caspase-like"/>
    <property type="match status" value="1"/>
</dbReference>
<sequence>MDDGQRRALEENLVSFCENLDLTEVLPYLQAKGYLRDHHVESITNQKTTYDRRYELIKLIKTRGPAAYSVFYDALMHSNQEHLAELLAPHLKRKLSNGSIPEDPSARSRSPSPDPIVYPANTHLLAHPKMDQLQTAAIQENISFYKDELRAYSAIAVSEPSGILTDLSVEMVDGNSSTVSSFDPENMYPNFSNPKGLALIINNRRFRGRIGLPERLGTDVDEVNMTRTLQQIGYKVKVKKDLSAAEMMSAMYRFAQKSEHKTADSTVVVVLTHGESGELFGSDEYAVSVDHFLATLNAANCFALRHKPKLFFLQACRGKRYDAGHFHDSIDVADGNGNGNGNGDGNGNGNGTGARADGNSFAQLNRQLNQCRSMDDTDANDLRQKLKVPLEADFLVAYATTPGYVSWRNSMKGTWFIQSICEIFARHAHKEDILSMLTMVNRQVAHAFQSSGDGFKQIPEPTFRLTRKFFFFPGYYRTPM</sequence>
<dbReference type="PROSITE" id="PS50209">
    <property type="entry name" value="CARD"/>
    <property type="match status" value="1"/>
</dbReference>
<dbReference type="GO" id="GO:0072557">
    <property type="term" value="C:IPAF inflammasome complex"/>
    <property type="evidence" value="ECO:0007669"/>
    <property type="project" value="TreeGrafter"/>
</dbReference>
<reference evidence="13" key="1">
    <citation type="submission" date="2022-11" db="UniProtKB">
        <authorList>
            <consortium name="WormBaseParasite"/>
        </authorList>
    </citation>
    <scope>IDENTIFICATION</scope>
</reference>
<dbReference type="GO" id="GO:0097169">
    <property type="term" value="C:AIM2 inflammasome complex"/>
    <property type="evidence" value="ECO:0007669"/>
    <property type="project" value="TreeGrafter"/>
</dbReference>
<keyword evidence="3" id="KW-0378">Hydrolase</keyword>
<dbReference type="InterPro" id="IPR002138">
    <property type="entry name" value="Pept_C14_p10"/>
</dbReference>
<dbReference type="PROSITE" id="PS01121">
    <property type="entry name" value="CASPASE_HIS"/>
    <property type="match status" value="1"/>
</dbReference>
<dbReference type="InterPro" id="IPR011029">
    <property type="entry name" value="DEATH-like_dom_sf"/>
</dbReference>
<dbReference type="Proteomes" id="UP000887566">
    <property type="component" value="Unplaced"/>
</dbReference>
<organism evidence="12 13">
    <name type="scientific">Plectus sambesii</name>
    <dbReference type="NCBI Taxonomy" id="2011161"/>
    <lineage>
        <taxon>Eukaryota</taxon>
        <taxon>Metazoa</taxon>
        <taxon>Ecdysozoa</taxon>
        <taxon>Nematoda</taxon>
        <taxon>Chromadorea</taxon>
        <taxon>Plectida</taxon>
        <taxon>Plectina</taxon>
        <taxon>Plectoidea</taxon>
        <taxon>Plectidae</taxon>
        <taxon>Plectus</taxon>
    </lineage>
</organism>
<evidence type="ECO:0000256" key="2">
    <source>
        <dbReference type="ARBA" id="ARBA00022670"/>
    </source>
</evidence>
<name>A0A914W2P5_9BILA</name>
<evidence type="ECO:0000259" key="10">
    <source>
        <dbReference type="PROSITE" id="PS50208"/>
    </source>
</evidence>
<evidence type="ECO:0000259" key="9">
    <source>
        <dbReference type="PROSITE" id="PS50207"/>
    </source>
</evidence>
<proteinExistence type="inferred from homology"/>
<dbReference type="InterPro" id="IPR016129">
    <property type="entry name" value="Caspase_his_AS"/>
</dbReference>
<dbReference type="GO" id="GO:0006508">
    <property type="term" value="P:proteolysis"/>
    <property type="evidence" value="ECO:0007669"/>
    <property type="project" value="UniProtKB-KW"/>
</dbReference>
<dbReference type="InterPro" id="IPR011600">
    <property type="entry name" value="Pept_C14_caspase"/>
</dbReference>
<dbReference type="PROSITE" id="PS01122">
    <property type="entry name" value="CASPASE_CYS"/>
    <property type="match status" value="1"/>
</dbReference>
<dbReference type="PIRSF" id="PIRSF038001">
    <property type="entry name" value="Caspase_ICE"/>
    <property type="match status" value="1"/>
</dbReference>
<accession>A0A914W2P5</accession>
<dbReference type="GO" id="GO:0072559">
    <property type="term" value="C:NLRP3 inflammasome complex"/>
    <property type="evidence" value="ECO:0007669"/>
    <property type="project" value="TreeGrafter"/>
</dbReference>
<feature type="domain" description="Caspase family p20" evidence="10">
    <location>
        <begin position="194"/>
        <end position="320"/>
    </location>
</feature>
<dbReference type="CDD" id="cd00032">
    <property type="entry name" value="CASc"/>
    <property type="match status" value="1"/>
</dbReference>
<dbReference type="AlphaFoldDB" id="A0A914W2P5"/>
<feature type="active site" evidence="6">
    <location>
        <position position="273"/>
    </location>
</feature>
<dbReference type="InterPro" id="IPR001315">
    <property type="entry name" value="CARD"/>
</dbReference>
<dbReference type="Gene3D" id="3.40.50.1460">
    <property type="match status" value="1"/>
</dbReference>
<dbReference type="InterPro" id="IPR033139">
    <property type="entry name" value="Caspase_cys_AS"/>
</dbReference>
<dbReference type="GO" id="GO:0042981">
    <property type="term" value="P:regulation of apoptotic process"/>
    <property type="evidence" value="ECO:0007669"/>
    <property type="project" value="InterPro"/>
</dbReference>
<feature type="domain" description="Caspase family p10" evidence="9">
    <location>
        <begin position="384"/>
        <end position="473"/>
    </location>
</feature>
<dbReference type="SMART" id="SM00114">
    <property type="entry name" value="CARD"/>
    <property type="match status" value="1"/>
</dbReference>
<dbReference type="WBParaSite" id="PSAMB.scaffold2913size20610.g19634.t1">
    <property type="protein sequence ID" value="PSAMB.scaffold2913size20610.g19634.t1"/>
    <property type="gene ID" value="PSAMB.scaffold2913size20610.g19634"/>
</dbReference>
<dbReference type="PANTHER" id="PTHR47901">
    <property type="entry name" value="CASPASE RECRUITMENT DOMAIN-CONTAINING PROTEIN 18"/>
    <property type="match status" value="1"/>
</dbReference>
<dbReference type="SMART" id="SM00115">
    <property type="entry name" value="CASc"/>
    <property type="match status" value="1"/>
</dbReference>
<dbReference type="PANTHER" id="PTHR47901:SF3">
    <property type="entry name" value="CASPASE-1"/>
    <property type="match status" value="1"/>
</dbReference>
<feature type="region of interest" description="Disordered" evidence="8">
    <location>
        <begin position="95"/>
        <end position="114"/>
    </location>
</feature>
<dbReference type="CDD" id="cd01671">
    <property type="entry name" value="CARD"/>
    <property type="match status" value="1"/>
</dbReference>
<evidence type="ECO:0000256" key="4">
    <source>
        <dbReference type="ARBA" id="ARBA00022807"/>
    </source>
</evidence>
<dbReference type="PROSITE" id="PS50207">
    <property type="entry name" value="CASPASE_P10"/>
    <property type="match status" value="1"/>
</dbReference>
<feature type="domain" description="CARD" evidence="11">
    <location>
        <begin position="1"/>
        <end position="90"/>
    </location>
</feature>
<evidence type="ECO:0000256" key="6">
    <source>
        <dbReference type="PIRSR" id="PIRSR038001-1"/>
    </source>
</evidence>
<dbReference type="InterPro" id="IPR029030">
    <property type="entry name" value="Caspase-like_dom_sf"/>
</dbReference>
<evidence type="ECO:0000256" key="7">
    <source>
        <dbReference type="RuleBase" id="RU003971"/>
    </source>
</evidence>
<keyword evidence="12" id="KW-1185">Reference proteome</keyword>
<dbReference type="PROSITE" id="PS50208">
    <property type="entry name" value="CASPASE_P20"/>
    <property type="match status" value="1"/>
</dbReference>
<dbReference type="Gene3D" id="3.30.70.1470">
    <property type="entry name" value="Caspase-like"/>
    <property type="match status" value="1"/>
</dbReference>
<keyword evidence="2" id="KW-0645">Protease</keyword>
<dbReference type="InterPro" id="IPR015917">
    <property type="entry name" value="Pept_C14A"/>
</dbReference>
<dbReference type="PRINTS" id="PR00376">
    <property type="entry name" value="IL1BCENZYME"/>
</dbReference>
<evidence type="ECO:0000259" key="11">
    <source>
        <dbReference type="PROSITE" id="PS50209"/>
    </source>
</evidence>
<keyword evidence="5" id="KW-0865">Zymogen</keyword>
<evidence type="ECO:0000256" key="8">
    <source>
        <dbReference type="SAM" id="MobiDB-lite"/>
    </source>
</evidence>